<dbReference type="InterPro" id="IPR002539">
    <property type="entry name" value="MaoC-like_dom"/>
</dbReference>
<dbReference type="InterPro" id="IPR029069">
    <property type="entry name" value="HotDog_dom_sf"/>
</dbReference>
<dbReference type="SUPFAM" id="SSF54637">
    <property type="entry name" value="Thioesterase/thiol ester dehydrase-isomerase"/>
    <property type="match status" value="2"/>
</dbReference>
<name>A0A1I5BWY0_PSUAM</name>
<evidence type="ECO:0000313" key="4">
    <source>
        <dbReference type="EMBL" id="SFN79187.1"/>
    </source>
</evidence>
<dbReference type="Gene3D" id="3.10.129.10">
    <property type="entry name" value="Hotdog Thioesterase"/>
    <property type="match status" value="2"/>
</dbReference>
<protein>
    <submittedName>
        <fullName evidence="4">MaoC like domain-containing protein</fullName>
    </submittedName>
</protein>
<dbReference type="STRING" id="260086.SAMN05216207_102189"/>
<feature type="region of interest" description="Disordered" evidence="2">
    <location>
        <begin position="151"/>
        <end position="192"/>
    </location>
</feature>
<keyword evidence="5" id="KW-1185">Reference proteome</keyword>
<reference evidence="4 5" key="1">
    <citation type="submission" date="2016-10" db="EMBL/GenBank/DDBJ databases">
        <authorList>
            <person name="de Groot N.N."/>
        </authorList>
    </citation>
    <scope>NUCLEOTIDE SEQUENCE [LARGE SCALE GENOMIC DNA]</scope>
    <source>
        <strain evidence="4 5">CGMCC 4.1877</strain>
    </source>
</reference>
<dbReference type="Pfam" id="PF01575">
    <property type="entry name" value="MaoC_dehydratas"/>
    <property type="match status" value="1"/>
</dbReference>
<evidence type="ECO:0000256" key="1">
    <source>
        <dbReference type="ARBA" id="ARBA00005254"/>
    </source>
</evidence>
<proteinExistence type="inferred from homology"/>
<sequence length="322" mass="33451">MLSGPRPSPPTEDELAALVGHRMPGGRAIAEPYLDWLVRDATGAQQRAPGDDAVHPAVAFGLAQGGVGLELEDVFALFGASSQDGPLLGEWSLRLHRPLRVGAEYAVSARVERTRRRRGRSGVFDLVTPLIELAPDGGAVEIEVRPTYVFPRRGLEPADGPSDGPSDGPDDSSGGTEQAGSPGVTEPAGEPLPELSLQVRPEPMKVMAAILRDPNMIHLDPAETARLGMGDRVVNQGPLNLGYVHSMLAAYAGGAGRIRSTTFRFHGPVHAGDRVVAGGVVTGPADAGGVGCAVWLDVEGGRRAVSGTAVIDPCVGPGSVRV</sequence>
<evidence type="ECO:0000313" key="5">
    <source>
        <dbReference type="Proteomes" id="UP000199614"/>
    </source>
</evidence>
<gene>
    <name evidence="4" type="ORF">SAMN05216207_102189</name>
</gene>
<dbReference type="EMBL" id="FOUY01000021">
    <property type="protein sequence ID" value="SFN79187.1"/>
    <property type="molecule type" value="Genomic_DNA"/>
</dbReference>
<evidence type="ECO:0000259" key="3">
    <source>
        <dbReference type="Pfam" id="PF01575"/>
    </source>
</evidence>
<feature type="domain" description="MaoC-like" evidence="3">
    <location>
        <begin position="187"/>
        <end position="283"/>
    </location>
</feature>
<comment type="similarity">
    <text evidence="1">Belongs to the enoyl-CoA hydratase/isomerase family.</text>
</comment>
<dbReference type="AlphaFoldDB" id="A0A1I5BWY0"/>
<accession>A0A1I5BWY0</accession>
<dbReference type="RefSeq" id="WP_245773655.1">
    <property type="nucleotide sequence ID" value="NZ_FOUY01000021.1"/>
</dbReference>
<dbReference type="Proteomes" id="UP000199614">
    <property type="component" value="Unassembled WGS sequence"/>
</dbReference>
<organism evidence="4 5">
    <name type="scientific">Pseudonocardia ammonioxydans</name>
    <dbReference type="NCBI Taxonomy" id="260086"/>
    <lineage>
        <taxon>Bacteria</taxon>
        <taxon>Bacillati</taxon>
        <taxon>Actinomycetota</taxon>
        <taxon>Actinomycetes</taxon>
        <taxon>Pseudonocardiales</taxon>
        <taxon>Pseudonocardiaceae</taxon>
        <taxon>Pseudonocardia</taxon>
    </lineage>
</organism>
<feature type="compositionally biased region" description="Low complexity" evidence="2">
    <location>
        <begin position="159"/>
        <end position="175"/>
    </location>
</feature>
<evidence type="ECO:0000256" key="2">
    <source>
        <dbReference type="SAM" id="MobiDB-lite"/>
    </source>
</evidence>